<proteinExistence type="predicted"/>
<sequence>MGFRITARQPPLTETEARTLLRMLRRMTHLEDLTLEDPDGLLMLIPSPELAATPLLLPKLKRLKYCMSFSIDFCHAFLSGLQQSPLKTIIIRYPKGYDQESDDESSDPFALLSKPCAIATLETLEIENLRYEYFDYSATVRFPLLGTLSLEFALDSVSPRMPIVGYLLSRIPNLTNLDIATMAPPLPWSRHQQPPIRNIRAANVQAQLNASHSWRLDRVSATVLDLWLLGLRFPAYVVDIRQVDRFTVEQVGNLVHDLFAETSPRTLYVSYRETLLSPIQAVIHFLSNLRAYWIASPHSSVPKIIELDLTLGRTNGLGALLTTSLALIYESIRLESFTLHIHYECKKRHNDPLLAMGFQILATNATLSEDESDDSEDDPPERRNFTKCGEAQTVFAQVPAYLQGIESTISAASQRGLKIKVKVTSYCDPRGAVVLSRGNTSQERVRRWLRST</sequence>
<comment type="caution">
    <text evidence="1">The sequence shown here is derived from an EMBL/GenBank/DDBJ whole genome shotgun (WGS) entry which is preliminary data.</text>
</comment>
<gene>
    <name evidence="1" type="ORF">BN946_scf184788.g23</name>
</gene>
<reference evidence="1" key="1">
    <citation type="submission" date="2014-01" db="EMBL/GenBank/DDBJ databases">
        <title>The genome of the white-rot fungus Pycnoporus cinnabarinus: a basidiomycete model with a versatile arsenal for lignocellulosic biomass breakdown.</title>
        <authorList>
            <person name="Levasseur A."/>
            <person name="Lomascolo A."/>
            <person name="Ruiz-Duenas F.J."/>
            <person name="Uzan E."/>
            <person name="Piumi F."/>
            <person name="Kues U."/>
            <person name="Ram A.F.J."/>
            <person name="Murat C."/>
            <person name="Haon M."/>
            <person name="Benoit I."/>
            <person name="Arfi Y."/>
            <person name="Chevret D."/>
            <person name="Drula E."/>
            <person name="Kwon M.J."/>
            <person name="Gouret P."/>
            <person name="Lesage-Meessen L."/>
            <person name="Lombard V."/>
            <person name="Mariette J."/>
            <person name="Noirot C."/>
            <person name="Park J."/>
            <person name="Patyshakuliyeva A."/>
            <person name="Wieneger R.A.B."/>
            <person name="Wosten H.A.B."/>
            <person name="Martin F."/>
            <person name="Coutinho P.M."/>
            <person name="de Vries R."/>
            <person name="Martinez A.T."/>
            <person name="Klopp C."/>
            <person name="Pontarotti P."/>
            <person name="Henrissat B."/>
            <person name="Record E."/>
        </authorList>
    </citation>
    <scope>NUCLEOTIDE SEQUENCE [LARGE SCALE GENOMIC DNA]</scope>
    <source>
        <strain evidence="1">BRFM137</strain>
    </source>
</reference>
<dbReference type="OrthoDB" id="2731150at2759"/>
<name>A0A060S154_PYCCI</name>
<dbReference type="HOGENOM" id="CLU_605721_0_0_1"/>
<evidence type="ECO:0000313" key="2">
    <source>
        <dbReference type="Proteomes" id="UP000029665"/>
    </source>
</evidence>
<dbReference type="AlphaFoldDB" id="A0A060S154"/>
<keyword evidence="2" id="KW-1185">Reference proteome</keyword>
<dbReference type="OMA" id="QQISTRD"/>
<dbReference type="EMBL" id="CCBP010000002">
    <property type="protein sequence ID" value="CDO68092.1"/>
    <property type="molecule type" value="Genomic_DNA"/>
</dbReference>
<accession>A0A060S154</accession>
<protein>
    <submittedName>
        <fullName evidence="1">Uncharacterized protein</fullName>
    </submittedName>
</protein>
<dbReference type="Proteomes" id="UP000029665">
    <property type="component" value="Unassembled WGS sequence"/>
</dbReference>
<evidence type="ECO:0000313" key="1">
    <source>
        <dbReference type="EMBL" id="CDO68092.1"/>
    </source>
</evidence>
<organism evidence="1 2">
    <name type="scientific">Pycnoporus cinnabarinus</name>
    <name type="common">Cinnabar-red polypore</name>
    <name type="synonym">Trametes cinnabarina</name>
    <dbReference type="NCBI Taxonomy" id="5643"/>
    <lineage>
        <taxon>Eukaryota</taxon>
        <taxon>Fungi</taxon>
        <taxon>Dikarya</taxon>
        <taxon>Basidiomycota</taxon>
        <taxon>Agaricomycotina</taxon>
        <taxon>Agaricomycetes</taxon>
        <taxon>Polyporales</taxon>
        <taxon>Polyporaceae</taxon>
        <taxon>Trametes</taxon>
    </lineage>
</organism>